<reference evidence="5" key="1">
    <citation type="submission" date="2020-05" db="EMBL/GenBank/DDBJ databases">
        <authorList>
            <person name="Chiriac C."/>
            <person name="Salcher M."/>
            <person name="Ghai R."/>
            <person name="Kavagutti S V."/>
        </authorList>
    </citation>
    <scope>NUCLEOTIDE SEQUENCE</scope>
</reference>
<keyword evidence="2" id="KW-0418">Kinase</keyword>
<dbReference type="Pfam" id="PF00370">
    <property type="entry name" value="FGGY_N"/>
    <property type="match status" value="1"/>
</dbReference>
<accession>A0A6J7GLJ3</accession>
<dbReference type="Pfam" id="PF02782">
    <property type="entry name" value="FGGY_C"/>
    <property type="match status" value="1"/>
</dbReference>
<dbReference type="Gene3D" id="3.30.420.40">
    <property type="match status" value="2"/>
</dbReference>
<evidence type="ECO:0000256" key="1">
    <source>
        <dbReference type="ARBA" id="ARBA00022679"/>
    </source>
</evidence>
<dbReference type="InterPro" id="IPR018484">
    <property type="entry name" value="FGGY_N"/>
</dbReference>
<dbReference type="InterPro" id="IPR018485">
    <property type="entry name" value="FGGY_C"/>
</dbReference>
<dbReference type="InterPro" id="IPR018483">
    <property type="entry name" value="Carb_kinase_FGGY_CS"/>
</dbReference>
<dbReference type="PROSITE" id="PS00445">
    <property type="entry name" value="FGGY_KINASES_2"/>
    <property type="match status" value="1"/>
</dbReference>
<dbReference type="SUPFAM" id="SSF53067">
    <property type="entry name" value="Actin-like ATPase domain"/>
    <property type="match status" value="2"/>
</dbReference>
<dbReference type="InterPro" id="IPR000577">
    <property type="entry name" value="Carb_kinase_FGGY"/>
</dbReference>
<evidence type="ECO:0000256" key="2">
    <source>
        <dbReference type="ARBA" id="ARBA00022777"/>
    </source>
</evidence>
<dbReference type="InterPro" id="IPR043129">
    <property type="entry name" value="ATPase_NBD"/>
</dbReference>
<keyword evidence="1" id="KW-0808">Transferase</keyword>
<dbReference type="InterPro" id="IPR050406">
    <property type="entry name" value="FGGY_Carb_Kinase"/>
</dbReference>
<feature type="domain" description="Carbohydrate kinase FGGY C-terminal" evidence="4">
    <location>
        <begin position="287"/>
        <end position="438"/>
    </location>
</feature>
<dbReference type="GO" id="GO:0016773">
    <property type="term" value="F:phosphotransferase activity, alcohol group as acceptor"/>
    <property type="evidence" value="ECO:0007669"/>
    <property type="project" value="InterPro"/>
</dbReference>
<sequence>MAEPTGGPATWLGVDVGSTATKATAFDADGLPLASGTAGYPVLRPAPDEAEQDADAWLRAVDTSVAAVASAVDLSGVRGIGVTSQVDTHVPVDADLQPLLPALLWQDVRTAGTAAGLNAVLGEDGRRAGWGDPRPLDASNPVVRALWLAEHRADAWSRTRWLLLPKDLVTAWLTGTVGADPLGSFKVVSADARYVPGIAHAPGLAERLGPLGAPESVLGTTTRPWHGIGAGTPVATGTMDAFGNVLGSGLRDPGDTMLVVGTSVIAGAVALPGRTGPGVVSFAPFRGRTVVAGPTQSGGDSLRWWAAATGHPIEAVLAAAATAAPGAGGVVFAPHLLGERAPLWDDEVRAWFTGLSAGTAFPELCRAVLEGVAHSARELLDAVESASGVPTGSITLSGGGSRSALWCQVFADVTGRPVQRSLERDTAVVGAATLAAAAVGGTDPFEQGRELATTDLALAPDPGAQPVHDALHRTYRDTYRALRDVHHDLRSLPQEAAP</sequence>
<dbReference type="AlphaFoldDB" id="A0A6J7GLJ3"/>
<dbReference type="GO" id="GO:0005975">
    <property type="term" value="P:carbohydrate metabolic process"/>
    <property type="evidence" value="ECO:0007669"/>
    <property type="project" value="InterPro"/>
</dbReference>
<dbReference type="PANTHER" id="PTHR43095">
    <property type="entry name" value="SUGAR KINASE"/>
    <property type="match status" value="1"/>
</dbReference>
<dbReference type="PANTHER" id="PTHR43095:SF5">
    <property type="entry name" value="XYLULOSE KINASE"/>
    <property type="match status" value="1"/>
</dbReference>
<proteinExistence type="predicted"/>
<name>A0A6J7GLJ3_9ZZZZ</name>
<protein>
    <submittedName>
        <fullName evidence="5">Unannotated protein</fullName>
    </submittedName>
</protein>
<gene>
    <name evidence="5" type="ORF">UFOPK3609_00668</name>
</gene>
<dbReference type="GO" id="GO:0016301">
    <property type="term" value="F:kinase activity"/>
    <property type="evidence" value="ECO:0007669"/>
    <property type="project" value="UniProtKB-KW"/>
</dbReference>
<evidence type="ECO:0000259" key="3">
    <source>
        <dbReference type="Pfam" id="PF00370"/>
    </source>
</evidence>
<evidence type="ECO:0000313" key="5">
    <source>
        <dbReference type="EMBL" id="CAB4907984.1"/>
    </source>
</evidence>
<dbReference type="EMBL" id="CAFBMQ010000081">
    <property type="protein sequence ID" value="CAB4907984.1"/>
    <property type="molecule type" value="Genomic_DNA"/>
</dbReference>
<organism evidence="5">
    <name type="scientific">freshwater metagenome</name>
    <dbReference type="NCBI Taxonomy" id="449393"/>
    <lineage>
        <taxon>unclassified sequences</taxon>
        <taxon>metagenomes</taxon>
        <taxon>ecological metagenomes</taxon>
    </lineage>
</organism>
<dbReference type="PIRSF" id="PIRSF000538">
    <property type="entry name" value="GlpK"/>
    <property type="match status" value="1"/>
</dbReference>
<feature type="domain" description="Carbohydrate kinase FGGY N-terminal" evidence="3">
    <location>
        <begin position="11"/>
        <end position="180"/>
    </location>
</feature>
<evidence type="ECO:0000259" key="4">
    <source>
        <dbReference type="Pfam" id="PF02782"/>
    </source>
</evidence>